<keyword evidence="6" id="KW-1185">Reference proteome</keyword>
<reference evidence="5 6" key="1">
    <citation type="submission" date="2019-05" db="EMBL/GenBank/DDBJ databases">
        <title>Another draft genome of Portunus trituberculatus and its Hox gene families provides insights of decapod evolution.</title>
        <authorList>
            <person name="Jeong J.-H."/>
            <person name="Song I."/>
            <person name="Kim S."/>
            <person name="Choi T."/>
            <person name="Kim D."/>
            <person name="Ryu S."/>
            <person name="Kim W."/>
        </authorList>
    </citation>
    <scope>NUCLEOTIDE SEQUENCE [LARGE SCALE GENOMIC DNA]</scope>
    <source>
        <tissue evidence="5">Muscle</tissue>
    </source>
</reference>
<dbReference type="InterPro" id="IPR050164">
    <property type="entry name" value="Peptidase_C19"/>
</dbReference>
<dbReference type="InterPro" id="IPR018200">
    <property type="entry name" value="USP_CS"/>
</dbReference>
<dbReference type="Pfam" id="PF00443">
    <property type="entry name" value="UCH"/>
    <property type="match status" value="1"/>
</dbReference>
<dbReference type="AlphaFoldDB" id="A0A5B7D1S2"/>
<feature type="compositionally biased region" description="Low complexity" evidence="3">
    <location>
        <begin position="600"/>
        <end position="612"/>
    </location>
</feature>
<dbReference type="InterPro" id="IPR038765">
    <property type="entry name" value="Papain-like_cys_pep_sf"/>
</dbReference>
<dbReference type="PROSITE" id="PS00972">
    <property type="entry name" value="USP_1"/>
    <property type="match status" value="1"/>
</dbReference>
<dbReference type="GO" id="GO:0005634">
    <property type="term" value="C:nucleus"/>
    <property type="evidence" value="ECO:0007669"/>
    <property type="project" value="TreeGrafter"/>
</dbReference>
<feature type="region of interest" description="Disordered" evidence="3">
    <location>
        <begin position="933"/>
        <end position="988"/>
    </location>
</feature>
<dbReference type="GO" id="GO:0004843">
    <property type="term" value="F:cysteine-type deubiquitinase activity"/>
    <property type="evidence" value="ECO:0007669"/>
    <property type="project" value="UniProtKB-UniRule"/>
</dbReference>
<dbReference type="Pfam" id="PF21246">
    <property type="entry name" value="Usp38-like_N"/>
    <property type="match status" value="1"/>
</dbReference>
<evidence type="ECO:0000256" key="3">
    <source>
        <dbReference type="SAM" id="MobiDB-lite"/>
    </source>
</evidence>
<sequence length="988" mass="110203">MMTAMGKVGQVKYANMDKLVSDIIHMSNQPDNIKKALLIKLAHSPRVNMSRTVLEKANIMAIFDTCVNIATTSENEGPLAVFAFSHWASQYKACLKEYLTPERVTGILACQTNATVIIAWLKEALCHLTEDTDVLCTLAPLLTALQIPVVRTGVVSVLSTLLLSFQSSPTAFHKVIPAMVDVFGQLEREGSPSSTATLGRLATLCHTLMALHPGQPDIYQPLMNCLEKYPAPSEEDIQEVIQEHQWGPMEEGARGLGPGQARNSAGVSEVPFVYQQRLPDQKVGLRNLGNTCYMNSVIQALFMTDSFRHGILRAVPRSNQQLLVQLQHLFSMLCFTHRTYVAPRHFHDKSRPSWFSPGMQQDCSEYLRHLMITLHEEERAGQALPEYQERVIIESETASLASDLQPLPYDSATEDFVEGEQALKADGGEETQGITITPAGALQTGSEDGIVLRDLKSVNAEEDALTYNRKKMSVHMQSFKGYLQGEPMEGVHHGDQMPPAGECLVKEVLEETDDADMVDATMPQSHNEDADQVMHNLCDNKKITHSCLPQDIEQRLDIVEMDTTPESSSKSMNYKRKHNTTPDSVTRQMLKSPKGDMTSDIDNSSDSGISGDLAEDGEIHINSPNPSSPLSKEVCPETKGLTIEELVSNISNNEDNENEYFDTDRYSAADAIRKNPSRLVRQADKEHSGELSIEDLIRSYLTSERLTGENQYECERCGGKQDAERSIQILEPPEHLILTQLRFYYDTARGQRQKVFTNVEFGEELLLPIRYSTQGSFEQDLNPGSEETSVSGESENRRQQGYATEVTEDECEDTQDVTYARYALYGVVVHSGFSSEGGHYYCYARNSSVAALPESARESSHGILGGWYNFNDEKVTSTTFSNITSLTRTFNRDTAYQLFYKKLSDCLTPEVPLMEEFKCLRLDLQEAVENDNLQFRSEQEREAQRRRHQVPGHSPFSRYSDHDDTPPPGGCGAGPGGGSFNTASRVVF</sequence>
<dbReference type="PROSITE" id="PS50235">
    <property type="entry name" value="USP_3"/>
    <property type="match status" value="1"/>
</dbReference>
<evidence type="ECO:0000256" key="2">
    <source>
        <dbReference type="RuleBase" id="RU366025"/>
    </source>
</evidence>
<feature type="compositionally biased region" description="Low complexity" evidence="3">
    <location>
        <begin position="784"/>
        <end position="793"/>
    </location>
</feature>
<feature type="compositionally biased region" description="Gly residues" evidence="3">
    <location>
        <begin position="970"/>
        <end position="979"/>
    </location>
</feature>
<dbReference type="PANTHER" id="PTHR24006:SF908">
    <property type="entry name" value="DEUBIQUITINATING APOPTOTIC INHIBITOR, ISOFORM A"/>
    <property type="match status" value="1"/>
</dbReference>
<dbReference type="EC" id="3.4.19.12" evidence="2"/>
<gene>
    <name evidence="5" type="primary">USP38_1</name>
    <name evidence="5" type="ORF">E2C01_007202</name>
</gene>
<feature type="region of interest" description="Disordered" evidence="3">
    <location>
        <begin position="564"/>
        <end position="634"/>
    </location>
</feature>
<keyword evidence="2" id="KW-0788">Thiol protease</keyword>
<dbReference type="GO" id="GO:0005829">
    <property type="term" value="C:cytosol"/>
    <property type="evidence" value="ECO:0007669"/>
    <property type="project" value="TreeGrafter"/>
</dbReference>
<dbReference type="SUPFAM" id="SSF54001">
    <property type="entry name" value="Cysteine proteinases"/>
    <property type="match status" value="1"/>
</dbReference>
<evidence type="ECO:0000259" key="4">
    <source>
        <dbReference type="PROSITE" id="PS50235"/>
    </source>
</evidence>
<dbReference type="Proteomes" id="UP000324222">
    <property type="component" value="Unassembled WGS sequence"/>
</dbReference>
<evidence type="ECO:0000313" key="6">
    <source>
        <dbReference type="Proteomes" id="UP000324222"/>
    </source>
</evidence>
<comment type="catalytic activity">
    <reaction evidence="2">
        <text>Thiol-dependent hydrolysis of ester, thioester, amide, peptide and isopeptide bonds formed by the C-terminal Gly of ubiquitin (a 76-residue protein attached to proteins as an intracellular targeting signal).</text>
        <dbReference type="EC" id="3.4.19.12"/>
    </reaction>
</comment>
<feature type="region of interest" description="Disordered" evidence="3">
    <location>
        <begin position="776"/>
        <end position="810"/>
    </location>
</feature>
<dbReference type="Gene3D" id="3.90.70.10">
    <property type="entry name" value="Cysteine proteinases"/>
    <property type="match status" value="2"/>
</dbReference>
<dbReference type="InterPro" id="IPR049407">
    <property type="entry name" value="Usp38-like_N"/>
</dbReference>
<comment type="similarity">
    <text evidence="1 2">Belongs to the peptidase C19 family.</text>
</comment>
<evidence type="ECO:0000313" key="5">
    <source>
        <dbReference type="EMBL" id="MPC14436.1"/>
    </source>
</evidence>
<protein>
    <recommendedName>
        <fullName evidence="2">Ubiquitin carboxyl-terminal hydrolase</fullName>
        <ecNumber evidence="2">3.4.19.12</ecNumber>
    </recommendedName>
</protein>
<keyword evidence="2" id="KW-0833">Ubl conjugation pathway</keyword>
<dbReference type="GO" id="GO:0006508">
    <property type="term" value="P:proteolysis"/>
    <property type="evidence" value="ECO:0007669"/>
    <property type="project" value="UniProtKB-KW"/>
</dbReference>
<dbReference type="InterPro" id="IPR028889">
    <property type="entry name" value="USP"/>
</dbReference>
<comment type="caution">
    <text evidence="5">The sequence shown here is derived from an EMBL/GenBank/DDBJ whole genome shotgun (WGS) entry which is preliminary data.</text>
</comment>
<dbReference type="PANTHER" id="PTHR24006">
    <property type="entry name" value="UBIQUITIN CARBOXYL-TERMINAL HYDROLASE"/>
    <property type="match status" value="1"/>
</dbReference>
<proteinExistence type="inferred from homology"/>
<dbReference type="GO" id="GO:0016579">
    <property type="term" value="P:protein deubiquitination"/>
    <property type="evidence" value="ECO:0007669"/>
    <property type="project" value="InterPro"/>
</dbReference>
<organism evidence="5 6">
    <name type="scientific">Portunus trituberculatus</name>
    <name type="common">Swimming crab</name>
    <name type="synonym">Neptunus trituberculatus</name>
    <dbReference type="NCBI Taxonomy" id="210409"/>
    <lineage>
        <taxon>Eukaryota</taxon>
        <taxon>Metazoa</taxon>
        <taxon>Ecdysozoa</taxon>
        <taxon>Arthropoda</taxon>
        <taxon>Crustacea</taxon>
        <taxon>Multicrustacea</taxon>
        <taxon>Malacostraca</taxon>
        <taxon>Eumalacostraca</taxon>
        <taxon>Eucarida</taxon>
        <taxon>Decapoda</taxon>
        <taxon>Pleocyemata</taxon>
        <taxon>Brachyura</taxon>
        <taxon>Eubrachyura</taxon>
        <taxon>Portunoidea</taxon>
        <taxon>Portunidae</taxon>
        <taxon>Portuninae</taxon>
        <taxon>Portunus</taxon>
    </lineage>
</organism>
<accession>A0A5B7D1S2</accession>
<keyword evidence="2" id="KW-0645">Protease</keyword>
<keyword evidence="2 5" id="KW-0378">Hydrolase</keyword>
<dbReference type="EMBL" id="VSRR010000352">
    <property type="protein sequence ID" value="MPC14436.1"/>
    <property type="molecule type" value="Genomic_DNA"/>
</dbReference>
<feature type="domain" description="USP" evidence="4">
    <location>
        <begin position="283"/>
        <end position="903"/>
    </location>
</feature>
<dbReference type="PROSITE" id="PS00973">
    <property type="entry name" value="USP_2"/>
    <property type="match status" value="1"/>
</dbReference>
<dbReference type="InterPro" id="IPR001394">
    <property type="entry name" value="Peptidase_C19_UCH"/>
</dbReference>
<evidence type="ECO:0000256" key="1">
    <source>
        <dbReference type="ARBA" id="ARBA00009085"/>
    </source>
</evidence>
<dbReference type="OrthoDB" id="2420415at2759"/>
<name>A0A5B7D1S2_PORTR</name>